<dbReference type="SMR" id="A0A162Y5X7"/>
<dbReference type="InterPro" id="IPR013320">
    <property type="entry name" value="ConA-like_dom_sf"/>
</dbReference>
<dbReference type="Gene3D" id="2.80.10.50">
    <property type="match status" value="1"/>
</dbReference>
<evidence type="ECO:0000256" key="4">
    <source>
        <dbReference type="ARBA" id="ARBA00023295"/>
    </source>
</evidence>
<comment type="caution">
    <text evidence="7">The sequence shown here is derived from an EMBL/GenBank/DDBJ whole genome shotgun (WGS) entry which is preliminary data.</text>
</comment>
<evidence type="ECO:0000313" key="7">
    <source>
        <dbReference type="EMBL" id="KZS38941.1"/>
    </source>
</evidence>
<dbReference type="InterPro" id="IPR050546">
    <property type="entry name" value="Glycosyl_Hydrlase_16"/>
</dbReference>
<protein>
    <recommendedName>
        <fullName evidence="6">GH16 domain-containing protein</fullName>
    </recommendedName>
</protein>
<dbReference type="Pfam" id="PF18962">
    <property type="entry name" value="Por_Secre_tail"/>
    <property type="match status" value="1"/>
</dbReference>
<dbReference type="PROSITE" id="PS51762">
    <property type="entry name" value="GH16_2"/>
    <property type="match status" value="1"/>
</dbReference>
<dbReference type="InterPro" id="IPR000757">
    <property type="entry name" value="Beta-glucanase-like"/>
</dbReference>
<dbReference type="OrthoDB" id="9809583at2"/>
<sequence>MKTKQLFKMLMLLPLFTGTFAQDWKNVPIPANPGTGKVWQIQNQHSDDFNYNGKNAAFNSKWLDNHRAGWSGPGETQFSANHSAVTGGNLQIKAGRVTNIQGKTTFCGHVTTKTPVIYPVFTEVRMKCSGINLSSNFWLLSADDVNEIDVTETYGAEDFAGRRMATNYHIFQRSPFLDLANSPKSYASNGNVPLKNDYHRFGLYWKSATEFDFYFDGVLVRTLNRSNDLKDPRNRFFDQAMHLILNTELHSWKSNAGIRPSNTELNNNAINTLYFDWIRTYKPIVDTTNDVTIPDGVYYIKKASSNIYLKATAALGNTISINNNTEQATQWKFTKVGNSEYSINSVAYPQGRLEVPFGKKGRGVKIATTNWTGSASHIIWKAEKVGNNYIFIPKHDPLHALDIWEGNSIVHTWNKNPGNSNQVISLIPVNKISNQENIIPQNLITNHEHTSRNQITVTKDNSISKALTIFPNPVKNMLYLKETPKETTQLRVTNLKGKSEIIKKTNTNTLDVSQLNPGVYVLKITTPSGEQEVKFVKE</sequence>
<feature type="signal peptide" evidence="5">
    <location>
        <begin position="1"/>
        <end position="21"/>
    </location>
</feature>
<dbReference type="RefSeq" id="WP_066318919.1">
    <property type="nucleotide sequence ID" value="NZ_LQRT01000046.1"/>
</dbReference>
<evidence type="ECO:0000259" key="6">
    <source>
        <dbReference type="PROSITE" id="PS51762"/>
    </source>
</evidence>
<evidence type="ECO:0000256" key="1">
    <source>
        <dbReference type="ARBA" id="ARBA00006865"/>
    </source>
</evidence>
<feature type="domain" description="GH16" evidence="6">
    <location>
        <begin position="22"/>
        <end position="286"/>
    </location>
</feature>
<keyword evidence="8" id="KW-1185">Reference proteome</keyword>
<keyword evidence="3" id="KW-0378">Hydrolase</keyword>
<dbReference type="GO" id="GO:0033916">
    <property type="term" value="F:beta-agarase activity"/>
    <property type="evidence" value="ECO:0007669"/>
    <property type="project" value="InterPro"/>
</dbReference>
<keyword evidence="4" id="KW-0326">Glycosidase</keyword>
<comment type="similarity">
    <text evidence="1">Belongs to the glycosyl hydrolase 16 family.</text>
</comment>
<accession>A0A162Y5X7</accession>
<organism evidence="7 8">
    <name type="scientific">Aquimarina aggregata</name>
    <dbReference type="NCBI Taxonomy" id="1642818"/>
    <lineage>
        <taxon>Bacteria</taxon>
        <taxon>Pseudomonadati</taxon>
        <taxon>Bacteroidota</taxon>
        <taxon>Flavobacteriia</taxon>
        <taxon>Flavobacteriales</taxon>
        <taxon>Flavobacteriaceae</taxon>
        <taxon>Aquimarina</taxon>
    </lineage>
</organism>
<dbReference type="SUPFAM" id="SSF49899">
    <property type="entry name" value="Concanavalin A-like lectins/glucanases"/>
    <property type="match status" value="1"/>
</dbReference>
<dbReference type="STRING" id="1642818.AWE51_15285"/>
<dbReference type="CDD" id="cd00161">
    <property type="entry name" value="beta-trefoil_Ricin-like"/>
    <property type="match status" value="1"/>
</dbReference>
<dbReference type="Proteomes" id="UP000076715">
    <property type="component" value="Unassembled WGS sequence"/>
</dbReference>
<dbReference type="InterPro" id="IPR016287">
    <property type="entry name" value="Beta_agarase"/>
</dbReference>
<dbReference type="PANTHER" id="PTHR10963">
    <property type="entry name" value="GLYCOSYL HYDROLASE-RELATED"/>
    <property type="match status" value="1"/>
</dbReference>
<name>A0A162Y5X7_9FLAO</name>
<dbReference type="Gene3D" id="2.60.120.200">
    <property type="match status" value="1"/>
</dbReference>
<reference evidence="7 8" key="1">
    <citation type="submission" date="2016-01" db="EMBL/GenBank/DDBJ databases">
        <title>The draft genome sequence of Aquimarina sp. RZW4-3-2.</title>
        <authorList>
            <person name="Wang Y."/>
        </authorList>
    </citation>
    <scope>NUCLEOTIDE SEQUENCE [LARGE SCALE GENOMIC DNA]</scope>
    <source>
        <strain evidence="7 8">RZW4-3-2</strain>
    </source>
</reference>
<dbReference type="Pfam" id="PF00722">
    <property type="entry name" value="Glyco_hydro_16"/>
    <property type="match status" value="1"/>
</dbReference>
<evidence type="ECO:0000256" key="2">
    <source>
        <dbReference type="ARBA" id="ARBA00022729"/>
    </source>
</evidence>
<keyword evidence="2 5" id="KW-0732">Signal</keyword>
<dbReference type="SUPFAM" id="SSF50370">
    <property type="entry name" value="Ricin B-like lectins"/>
    <property type="match status" value="1"/>
</dbReference>
<gene>
    <name evidence="7" type="ORF">AWE51_15285</name>
</gene>
<dbReference type="InterPro" id="IPR035992">
    <property type="entry name" value="Ricin_B-like_lectins"/>
</dbReference>
<evidence type="ECO:0000256" key="5">
    <source>
        <dbReference type="SAM" id="SignalP"/>
    </source>
</evidence>
<evidence type="ECO:0000256" key="3">
    <source>
        <dbReference type="ARBA" id="ARBA00022801"/>
    </source>
</evidence>
<dbReference type="InterPro" id="IPR026444">
    <property type="entry name" value="Secre_tail"/>
</dbReference>
<dbReference type="GO" id="GO:0005975">
    <property type="term" value="P:carbohydrate metabolic process"/>
    <property type="evidence" value="ECO:0007669"/>
    <property type="project" value="InterPro"/>
</dbReference>
<dbReference type="PANTHER" id="PTHR10963:SF55">
    <property type="entry name" value="GLYCOSIDE HYDROLASE FAMILY 16 PROTEIN"/>
    <property type="match status" value="1"/>
</dbReference>
<dbReference type="CDD" id="cd02178">
    <property type="entry name" value="GH16_beta_agarase"/>
    <property type="match status" value="1"/>
</dbReference>
<evidence type="ECO:0000313" key="8">
    <source>
        <dbReference type="Proteomes" id="UP000076715"/>
    </source>
</evidence>
<dbReference type="NCBIfam" id="TIGR04183">
    <property type="entry name" value="Por_Secre_tail"/>
    <property type="match status" value="1"/>
</dbReference>
<dbReference type="AlphaFoldDB" id="A0A162Y5X7"/>
<dbReference type="EMBL" id="LQRT01000046">
    <property type="protein sequence ID" value="KZS38941.1"/>
    <property type="molecule type" value="Genomic_DNA"/>
</dbReference>
<proteinExistence type="inferred from homology"/>
<feature type="chain" id="PRO_5007840968" description="GH16 domain-containing protein" evidence="5">
    <location>
        <begin position="22"/>
        <end position="538"/>
    </location>
</feature>